<reference evidence="3 4" key="1">
    <citation type="journal article" date="2008" name="Nature">
        <title>The Phaeodactylum genome reveals the evolutionary history of diatom genomes.</title>
        <authorList>
            <person name="Bowler C."/>
            <person name="Allen A.E."/>
            <person name="Badger J.H."/>
            <person name="Grimwood J."/>
            <person name="Jabbari K."/>
            <person name="Kuo A."/>
            <person name="Maheswari U."/>
            <person name="Martens C."/>
            <person name="Maumus F."/>
            <person name="Otillar R.P."/>
            <person name="Rayko E."/>
            <person name="Salamov A."/>
            <person name="Vandepoele K."/>
            <person name="Beszteri B."/>
            <person name="Gruber A."/>
            <person name="Heijde M."/>
            <person name="Katinka M."/>
            <person name="Mock T."/>
            <person name="Valentin K."/>
            <person name="Verret F."/>
            <person name="Berges J.A."/>
            <person name="Brownlee C."/>
            <person name="Cadoret J.P."/>
            <person name="Chiovitti A."/>
            <person name="Choi C.J."/>
            <person name="Coesel S."/>
            <person name="De Martino A."/>
            <person name="Detter J.C."/>
            <person name="Durkin C."/>
            <person name="Falciatore A."/>
            <person name="Fournet J."/>
            <person name="Haruta M."/>
            <person name="Huysman M.J."/>
            <person name="Jenkins B.D."/>
            <person name="Jiroutova K."/>
            <person name="Jorgensen R.E."/>
            <person name="Joubert Y."/>
            <person name="Kaplan A."/>
            <person name="Kroger N."/>
            <person name="Kroth P.G."/>
            <person name="La Roche J."/>
            <person name="Lindquist E."/>
            <person name="Lommer M."/>
            <person name="Martin-Jezequel V."/>
            <person name="Lopez P.J."/>
            <person name="Lucas S."/>
            <person name="Mangogna M."/>
            <person name="McGinnis K."/>
            <person name="Medlin L.K."/>
            <person name="Montsant A."/>
            <person name="Oudot-Le Secq M.P."/>
            <person name="Napoli C."/>
            <person name="Obornik M."/>
            <person name="Parker M.S."/>
            <person name="Petit J.L."/>
            <person name="Porcel B.M."/>
            <person name="Poulsen N."/>
            <person name="Robison M."/>
            <person name="Rychlewski L."/>
            <person name="Rynearson T.A."/>
            <person name="Schmutz J."/>
            <person name="Shapiro H."/>
            <person name="Siaut M."/>
            <person name="Stanley M."/>
            <person name="Sussman M.R."/>
            <person name="Taylor A.R."/>
            <person name="Vardi A."/>
            <person name="von Dassow P."/>
            <person name="Vyverman W."/>
            <person name="Willis A."/>
            <person name="Wyrwicz L.S."/>
            <person name="Rokhsar D.S."/>
            <person name="Weissenbach J."/>
            <person name="Armbrust E.V."/>
            <person name="Green B.R."/>
            <person name="Van de Peer Y."/>
            <person name="Grigoriev I.V."/>
        </authorList>
    </citation>
    <scope>NUCLEOTIDE SEQUENCE [LARGE SCALE GENOMIC DNA]</scope>
    <source>
        <strain evidence="3 4">CCAP 1055/1</strain>
    </source>
</reference>
<feature type="transmembrane region" description="Helical" evidence="2">
    <location>
        <begin position="314"/>
        <end position="333"/>
    </location>
</feature>
<keyword evidence="2" id="KW-1133">Transmembrane helix</keyword>
<keyword evidence="2" id="KW-0812">Transmembrane</keyword>
<feature type="region of interest" description="Disordered" evidence="1">
    <location>
        <begin position="22"/>
        <end position="71"/>
    </location>
</feature>
<dbReference type="RefSeq" id="XP_002184910.1">
    <property type="nucleotide sequence ID" value="XM_002184874.1"/>
</dbReference>
<dbReference type="HOGENOM" id="CLU_447978_0_0_1"/>
<feature type="region of interest" description="Disordered" evidence="1">
    <location>
        <begin position="216"/>
        <end position="293"/>
    </location>
</feature>
<dbReference type="InParanoid" id="B7GCN9"/>
<keyword evidence="2" id="KW-0472">Membrane</keyword>
<dbReference type="Proteomes" id="UP000000759">
    <property type="component" value="Chromosome 26"/>
</dbReference>
<evidence type="ECO:0000313" key="4">
    <source>
        <dbReference type="Proteomes" id="UP000000759"/>
    </source>
</evidence>
<reference evidence="4" key="2">
    <citation type="submission" date="2008-08" db="EMBL/GenBank/DDBJ databases">
        <authorList>
            <consortium name="Diatom Consortium"/>
            <person name="Grigoriev I."/>
            <person name="Grimwood J."/>
            <person name="Kuo A."/>
            <person name="Otillar R.P."/>
            <person name="Salamov A."/>
            <person name="Detter J.C."/>
            <person name="Lindquist E."/>
            <person name="Shapiro H."/>
            <person name="Lucas S."/>
            <person name="Glavina del Rio T."/>
            <person name="Pitluck S."/>
            <person name="Rokhsar D."/>
            <person name="Bowler C."/>
        </authorList>
    </citation>
    <scope>GENOME REANNOTATION</scope>
    <source>
        <strain evidence="4">CCAP 1055/1</strain>
    </source>
</reference>
<feature type="compositionally biased region" description="Low complexity" evidence="1">
    <location>
        <begin position="228"/>
        <end position="255"/>
    </location>
</feature>
<name>B7GCN9_PHATC</name>
<evidence type="ECO:0000256" key="2">
    <source>
        <dbReference type="SAM" id="Phobius"/>
    </source>
</evidence>
<evidence type="ECO:0008006" key="5">
    <source>
        <dbReference type="Google" id="ProtNLM"/>
    </source>
</evidence>
<feature type="compositionally biased region" description="Basic and acidic residues" evidence="1">
    <location>
        <begin position="23"/>
        <end position="40"/>
    </location>
</feature>
<feature type="compositionally biased region" description="Polar residues" evidence="1">
    <location>
        <begin position="42"/>
        <end position="52"/>
    </location>
</feature>
<feature type="region of interest" description="Disordered" evidence="1">
    <location>
        <begin position="402"/>
        <end position="422"/>
    </location>
</feature>
<evidence type="ECO:0000256" key="1">
    <source>
        <dbReference type="SAM" id="MobiDB-lite"/>
    </source>
</evidence>
<sequence>MKNTSYSVPHVLVQEFGGASVQDPERVRPLPDPPSLHERINPQWTPQASASITAPEPGRVSPFQGSGARRRTGSLDKKAIKRLCWLCIAWIGTVRSQSWTTPSWYDESSCLTAFRGTADTSGEGLVDYIEYYDVFLPSISPYAACPPVWNFGVPAPRVYRNSFLSLACTCRNYAAIVTGSSDCCAFPTWFTDESYPDEYAKQICRATAVLLEQECGNGGSTGGPTPAPSTRITSTPPSFVPSTSTPTMPRSPVTPLATLSPSPTVSPIVLPTSFQSPTPRPGFNQASNPPTRTGAAVVGGEANSGRDNAETTAVAVPLTLGTVGMVLVGLFLFRRHRHRRDDTVMADTSKDIDPTGDETGDPEVVVLSHSQAMKDLLTTLEDDNERLWYHSHTCKPEAAAVFVSGTKSKSRQNRKLGEERTQ</sequence>
<accession>B7GCN9</accession>
<gene>
    <name evidence="3" type="ORF">PHATRDRAFT_50027</name>
</gene>
<dbReference type="PaxDb" id="2850-Phatr50027"/>
<proteinExistence type="predicted"/>
<dbReference type="AlphaFoldDB" id="B7GCN9"/>
<evidence type="ECO:0000313" key="3">
    <source>
        <dbReference type="EMBL" id="EEC43646.1"/>
    </source>
</evidence>
<organism evidence="3 4">
    <name type="scientific">Phaeodactylum tricornutum (strain CCAP 1055/1)</name>
    <dbReference type="NCBI Taxonomy" id="556484"/>
    <lineage>
        <taxon>Eukaryota</taxon>
        <taxon>Sar</taxon>
        <taxon>Stramenopiles</taxon>
        <taxon>Ochrophyta</taxon>
        <taxon>Bacillariophyta</taxon>
        <taxon>Bacillariophyceae</taxon>
        <taxon>Bacillariophycidae</taxon>
        <taxon>Naviculales</taxon>
        <taxon>Phaeodactylaceae</taxon>
        <taxon>Phaeodactylum</taxon>
    </lineage>
</organism>
<keyword evidence="4" id="KW-1185">Reference proteome</keyword>
<dbReference type="GeneID" id="7198793"/>
<dbReference type="EMBL" id="CM000628">
    <property type="protein sequence ID" value="EEC43646.1"/>
    <property type="molecule type" value="Genomic_DNA"/>
</dbReference>
<protein>
    <recommendedName>
        <fullName evidence="5">Transmembrane protein</fullName>
    </recommendedName>
</protein>
<dbReference type="KEGG" id="pti:PHATRDRAFT_50027"/>